<evidence type="ECO:0000313" key="3">
    <source>
        <dbReference type="Proteomes" id="UP001307839"/>
    </source>
</evidence>
<dbReference type="InterPro" id="IPR005335">
    <property type="entry name" value="Terminase_ssu"/>
</dbReference>
<gene>
    <name evidence="2" type="ORF">V0R53_11025</name>
</gene>
<proteinExistence type="predicted"/>
<feature type="region of interest" description="Disordered" evidence="1">
    <location>
        <begin position="143"/>
        <end position="181"/>
    </location>
</feature>
<dbReference type="RefSeq" id="WP_330079533.1">
    <property type="nucleotide sequence ID" value="NZ_JAZDCU010000025.1"/>
</dbReference>
<dbReference type="Proteomes" id="UP001307839">
    <property type="component" value="Unassembled WGS sequence"/>
</dbReference>
<sequence>MALTSRKRAFIAALREGASNRDAAVAAGYSEKTASAAGSRLVKDKDVAAELAKLRALGLMPPDVKGGVKAGVKTGSVSKHSEQAEQSPEPAPSADDQAEPEPPSFDLMQALLHRDPKDFLLSVMNDLGAEQKLRVDAAKALMPFVHPRKGESGKKDQAKEKAAEAASGKFGARRGPLRSVK</sequence>
<organism evidence="2 3">
    <name type="scientific">Pseudomonas auratipiscis</name>
    <dbReference type="NCBI Taxonomy" id="3115853"/>
    <lineage>
        <taxon>Bacteria</taxon>
        <taxon>Pseudomonadati</taxon>
        <taxon>Pseudomonadota</taxon>
        <taxon>Gammaproteobacteria</taxon>
        <taxon>Pseudomonadales</taxon>
        <taxon>Pseudomonadaceae</taxon>
        <taxon>Pseudomonas</taxon>
    </lineage>
</organism>
<dbReference type="InterPro" id="IPR038713">
    <property type="entry name" value="Terminase_Gp1_N_sf"/>
</dbReference>
<keyword evidence="3" id="KW-1185">Reference proteome</keyword>
<dbReference type="Pfam" id="PF03592">
    <property type="entry name" value="Terminase_2"/>
    <property type="match status" value="1"/>
</dbReference>
<evidence type="ECO:0000256" key="1">
    <source>
        <dbReference type="SAM" id="MobiDB-lite"/>
    </source>
</evidence>
<protein>
    <submittedName>
        <fullName evidence="2">Terminase small subunit</fullName>
    </submittedName>
</protein>
<feature type="region of interest" description="Disordered" evidence="1">
    <location>
        <begin position="61"/>
        <end position="110"/>
    </location>
</feature>
<feature type="compositionally biased region" description="Basic and acidic residues" evidence="1">
    <location>
        <begin position="148"/>
        <end position="163"/>
    </location>
</feature>
<feature type="compositionally biased region" description="Basic residues" evidence="1">
    <location>
        <begin position="171"/>
        <end position="181"/>
    </location>
</feature>
<accession>A0AB35WRY7</accession>
<comment type="caution">
    <text evidence="2">The sequence shown here is derived from an EMBL/GenBank/DDBJ whole genome shotgun (WGS) entry which is preliminary data.</text>
</comment>
<name>A0AB35WRY7_9PSED</name>
<dbReference type="EMBL" id="JAZDQP010000006">
    <property type="protein sequence ID" value="MEE1866925.1"/>
    <property type="molecule type" value="Genomic_DNA"/>
</dbReference>
<dbReference type="AlphaFoldDB" id="A0AB35WRY7"/>
<reference evidence="2 3" key="1">
    <citation type="submission" date="2024-01" db="EMBL/GenBank/DDBJ databases">
        <title>Unpublished Manusciprt.</title>
        <authorList>
            <person name="Duman M."/>
            <person name="Valdes E.G."/>
            <person name="Ajmi N."/>
            <person name="Altun S."/>
            <person name="Saticioglu I.B."/>
        </authorList>
    </citation>
    <scope>NUCLEOTIDE SEQUENCE [LARGE SCALE GENOMIC DNA]</scope>
    <source>
        <strain evidence="2 3">120P</strain>
    </source>
</reference>
<evidence type="ECO:0000313" key="2">
    <source>
        <dbReference type="EMBL" id="MEE1866925.1"/>
    </source>
</evidence>
<dbReference type="Gene3D" id="1.10.10.1400">
    <property type="entry name" value="Terminase, small subunit, N-terminal DNA-binding domain, HTH motif"/>
    <property type="match status" value="1"/>
</dbReference>
<feature type="compositionally biased region" description="Low complexity" evidence="1">
    <location>
        <begin position="64"/>
        <end position="78"/>
    </location>
</feature>